<evidence type="ECO:0000256" key="1">
    <source>
        <dbReference type="ARBA" id="ARBA00023015"/>
    </source>
</evidence>
<dbReference type="Proteomes" id="UP001596417">
    <property type="component" value="Unassembled WGS sequence"/>
</dbReference>
<organism evidence="5 6">
    <name type="scientific">Halocatena marina</name>
    <dbReference type="NCBI Taxonomy" id="2934937"/>
    <lineage>
        <taxon>Archaea</taxon>
        <taxon>Methanobacteriati</taxon>
        <taxon>Methanobacteriota</taxon>
        <taxon>Stenosarchaea group</taxon>
        <taxon>Halobacteria</taxon>
        <taxon>Halobacteriales</taxon>
        <taxon>Natronomonadaceae</taxon>
        <taxon>Halocatena</taxon>
    </lineage>
</organism>
<dbReference type="PANTHER" id="PTHR34236:SF1">
    <property type="entry name" value="DIMETHYL SULFOXIDE REDUCTASE TRANSCRIPTIONAL ACTIVATOR"/>
    <property type="match status" value="1"/>
</dbReference>
<keyword evidence="6" id="KW-1185">Reference proteome</keyword>
<keyword evidence="2" id="KW-0804">Transcription</keyword>
<evidence type="ECO:0000256" key="2">
    <source>
        <dbReference type="ARBA" id="ARBA00023163"/>
    </source>
</evidence>
<comment type="caution">
    <text evidence="5">The sequence shown here is derived from an EMBL/GenBank/DDBJ whole genome shotgun (WGS) entry which is preliminary data.</text>
</comment>
<evidence type="ECO:0000313" key="5">
    <source>
        <dbReference type="EMBL" id="MFC7189818.1"/>
    </source>
</evidence>
<evidence type="ECO:0000259" key="4">
    <source>
        <dbReference type="Pfam" id="PF15915"/>
    </source>
</evidence>
<keyword evidence="1" id="KW-0805">Transcription regulation</keyword>
<sequence>MVATITDIRVPADAFPLGRILQSHPQVEIELERLVPTREGIIPLFWVESENEAAVEETLADDPLVEEIVELTRTPARLLYSVTWSPDVDALVRVFVDLDIDVLNARGTANIWRFRLQFWEREQLSQFQRRCHEKDLPFELLRVYNPKTPPEAGPLTVEQKDVLVTAYEGGYWDIPRKINQRELAERVGVSDNSMSQRLRRGAKIAVAELLYGNDRQ</sequence>
<evidence type="ECO:0000313" key="6">
    <source>
        <dbReference type="Proteomes" id="UP001596417"/>
    </source>
</evidence>
<name>A0ABD5YQD5_9EURY</name>
<feature type="domain" description="HTH bat-type" evidence="3">
    <location>
        <begin position="155"/>
        <end position="200"/>
    </location>
</feature>
<dbReference type="GeneID" id="76199379"/>
<evidence type="ECO:0000259" key="3">
    <source>
        <dbReference type="Pfam" id="PF04967"/>
    </source>
</evidence>
<dbReference type="Pfam" id="PF15915">
    <property type="entry name" value="BAT"/>
    <property type="match status" value="1"/>
</dbReference>
<dbReference type="InterPro" id="IPR007050">
    <property type="entry name" value="HTH_bacterioopsin"/>
</dbReference>
<dbReference type="Pfam" id="PF04967">
    <property type="entry name" value="HTH_10"/>
    <property type="match status" value="1"/>
</dbReference>
<dbReference type="InterPro" id="IPR031803">
    <property type="entry name" value="BAT_GAF/HTH-assoc"/>
</dbReference>
<dbReference type="RefSeq" id="WP_264554749.1">
    <property type="nucleotide sequence ID" value="NZ_CP109979.1"/>
</dbReference>
<proteinExistence type="predicted"/>
<feature type="domain" description="Bacterioopsin transcriptional activator GAF and HTH associated" evidence="4">
    <location>
        <begin position="13"/>
        <end position="139"/>
    </location>
</feature>
<dbReference type="AlphaFoldDB" id="A0ABD5YQD5"/>
<protein>
    <submittedName>
        <fullName evidence="5">Helix-turn-helix domain-containing protein</fullName>
    </submittedName>
</protein>
<dbReference type="PANTHER" id="PTHR34236">
    <property type="entry name" value="DIMETHYL SULFOXIDE REDUCTASE TRANSCRIPTIONAL ACTIVATOR"/>
    <property type="match status" value="1"/>
</dbReference>
<gene>
    <name evidence="5" type="ORF">ACFQL7_08070</name>
</gene>
<accession>A0ABD5YQD5</accession>
<reference evidence="5 6" key="1">
    <citation type="journal article" date="2019" name="Int. J. Syst. Evol. Microbiol.">
        <title>The Global Catalogue of Microorganisms (GCM) 10K type strain sequencing project: providing services to taxonomists for standard genome sequencing and annotation.</title>
        <authorList>
            <consortium name="The Broad Institute Genomics Platform"/>
            <consortium name="The Broad Institute Genome Sequencing Center for Infectious Disease"/>
            <person name="Wu L."/>
            <person name="Ma J."/>
        </authorList>
    </citation>
    <scope>NUCLEOTIDE SEQUENCE [LARGE SCALE GENOMIC DNA]</scope>
    <source>
        <strain evidence="5 6">RDMS1</strain>
    </source>
</reference>
<dbReference type="EMBL" id="JBHTAX010000001">
    <property type="protein sequence ID" value="MFC7189818.1"/>
    <property type="molecule type" value="Genomic_DNA"/>
</dbReference>